<dbReference type="PANTHER" id="PTHR31973:SF93">
    <property type="entry name" value="OS01G0595300 PROTEIN"/>
    <property type="match status" value="1"/>
</dbReference>
<feature type="compositionally biased region" description="Basic and acidic residues" evidence="1">
    <location>
        <begin position="301"/>
        <end position="315"/>
    </location>
</feature>
<dbReference type="Proteomes" id="UP000541444">
    <property type="component" value="Unassembled WGS sequence"/>
</dbReference>
<evidence type="ECO:0000313" key="4">
    <source>
        <dbReference type="Proteomes" id="UP000541444"/>
    </source>
</evidence>
<dbReference type="InterPro" id="IPR037056">
    <property type="entry name" value="RNase_H1_N_sf"/>
</dbReference>
<dbReference type="EMBL" id="JACGCM010001217">
    <property type="protein sequence ID" value="KAF6158860.1"/>
    <property type="molecule type" value="Genomic_DNA"/>
</dbReference>
<dbReference type="InterPro" id="IPR011320">
    <property type="entry name" value="RNase_H1_N"/>
</dbReference>
<keyword evidence="4" id="KW-1185">Reference proteome</keyword>
<dbReference type="Gene3D" id="3.40.970.10">
    <property type="entry name" value="Ribonuclease H1, N-terminal domain"/>
    <property type="match status" value="1"/>
</dbReference>
<evidence type="ECO:0000259" key="2">
    <source>
        <dbReference type="Pfam" id="PF01693"/>
    </source>
</evidence>
<dbReference type="InterPro" id="IPR009027">
    <property type="entry name" value="Ribosomal_bL9/RNase_H1_N"/>
</dbReference>
<dbReference type="Pfam" id="PF01693">
    <property type="entry name" value="Cauli_VI"/>
    <property type="match status" value="1"/>
</dbReference>
<accession>A0A7J7MVR0</accession>
<dbReference type="AlphaFoldDB" id="A0A7J7MVR0"/>
<dbReference type="PANTHER" id="PTHR31973">
    <property type="entry name" value="POLYPROTEIN, PUTATIVE-RELATED"/>
    <property type="match status" value="1"/>
</dbReference>
<feature type="region of interest" description="Disordered" evidence="1">
    <location>
        <begin position="293"/>
        <end position="315"/>
    </location>
</feature>
<sequence length="650" mass="75219">MKRHFACLHTKPHYNVETQTKVIVACCIIHNHIIEVDPNDNLEDRNAEEDGHGEMPHEEIEALGGTKAWTNFRDNLCENMCLDLCYDYGVMARYYVVFVGRVLRVYETWEEAHPQVSKFRGAEVNSRAEADCLFTALVEKEKNVQGGVPLEEEEAPPVVEDEEAEDVTDLGRMAMRDVHGCIFFLILAYVEVVYYKSRYYKSYWVKWDDTPTGSNNNKKKERRKKGVSVVVVGVESVSLSPVRVDESVEVVQSEKGYSIYYIYTLFWRKVKGCPPQKILVQVKGLFTTKAGRPLRHNSSPDLDHEPEYRGYPKINGREIDPRRFGPLVDDDDVPQSKDSFKTICTDVLPSNEPSIPQSNVHLSNEPVLTNVHQSNEYFQTIPTDIYATRLVSSALFRVSTYCPVHTCIQVETEGGNTYKAGSSRWVAFIIKQKLRKDPNYKPSRIINDMQIHHNIDVTYNLAWRAKEKAHAEMRYSFEHAYQLLMGYSAELRYGVAYTNHAESWNNVILKVRDFHIHVFIKELCKIYSKMSYTYRKEAEKSQARLTPWSTNHCESRKFVADSLTCRVCTSRHHFQMTRYGRTDSINIEDGACSCRWWQTMGIPCENEVRALGLANVDPTARVSEYITNDTYKVVYEPIWIPIRRIEQWKI</sequence>
<dbReference type="SUPFAM" id="SSF55658">
    <property type="entry name" value="L9 N-domain-like"/>
    <property type="match status" value="1"/>
</dbReference>
<reference evidence="3 4" key="1">
    <citation type="journal article" date="2020" name="IScience">
        <title>Genome Sequencing of the Endangered Kingdonia uniflora (Circaeasteraceae, Ranunculales) Reveals Potential Mechanisms of Evolutionary Specialization.</title>
        <authorList>
            <person name="Sun Y."/>
            <person name="Deng T."/>
            <person name="Zhang A."/>
            <person name="Moore M.J."/>
            <person name="Landis J.B."/>
            <person name="Lin N."/>
            <person name="Zhang H."/>
            <person name="Zhang X."/>
            <person name="Huang J."/>
            <person name="Zhang X."/>
            <person name="Sun H."/>
            <person name="Wang H."/>
        </authorList>
    </citation>
    <scope>NUCLEOTIDE SEQUENCE [LARGE SCALE GENOMIC DNA]</scope>
    <source>
        <strain evidence="3">TB1705</strain>
        <tissue evidence="3">Leaf</tissue>
    </source>
</reference>
<protein>
    <recommendedName>
        <fullName evidence="2">Ribonuclease H1 N-terminal domain-containing protein</fullName>
    </recommendedName>
</protein>
<gene>
    <name evidence="3" type="ORF">GIB67_012503</name>
</gene>
<feature type="domain" description="Ribonuclease H1 N-terminal" evidence="2">
    <location>
        <begin position="93"/>
        <end position="125"/>
    </location>
</feature>
<name>A0A7J7MVR0_9MAGN</name>
<proteinExistence type="predicted"/>
<evidence type="ECO:0000256" key="1">
    <source>
        <dbReference type="SAM" id="MobiDB-lite"/>
    </source>
</evidence>
<dbReference type="OrthoDB" id="3270804at2759"/>
<evidence type="ECO:0000313" key="3">
    <source>
        <dbReference type="EMBL" id="KAF6158860.1"/>
    </source>
</evidence>
<comment type="caution">
    <text evidence="3">The sequence shown here is derived from an EMBL/GenBank/DDBJ whole genome shotgun (WGS) entry which is preliminary data.</text>
</comment>
<organism evidence="3 4">
    <name type="scientific">Kingdonia uniflora</name>
    <dbReference type="NCBI Taxonomy" id="39325"/>
    <lineage>
        <taxon>Eukaryota</taxon>
        <taxon>Viridiplantae</taxon>
        <taxon>Streptophyta</taxon>
        <taxon>Embryophyta</taxon>
        <taxon>Tracheophyta</taxon>
        <taxon>Spermatophyta</taxon>
        <taxon>Magnoliopsida</taxon>
        <taxon>Ranunculales</taxon>
        <taxon>Circaeasteraceae</taxon>
        <taxon>Kingdonia</taxon>
    </lineage>
</organism>